<comment type="caution">
    <text evidence="3">The sequence shown here is derived from an EMBL/GenBank/DDBJ whole genome shotgun (WGS) entry which is preliminary data.</text>
</comment>
<dbReference type="PANTHER" id="PTHR47234">
    <property type="match status" value="1"/>
</dbReference>
<keyword evidence="1" id="KW-0472">Membrane</keyword>
<dbReference type="SUPFAM" id="SSF56935">
    <property type="entry name" value="Porins"/>
    <property type="match status" value="1"/>
</dbReference>
<sequence length="218" mass="23457">MRFTASRIVVRHNKKRIKMKYYPLSRALAFGIKAFSFACALKLTVASPFFTLPLAAQNIDNETIDEIVILGSRTSARSVLTTPAPVDFLSAEALNDSAHAESGRAIQSLAPSFNFPSTSIADGTDALKPATLRGLGPDQTLVLVNGLRRHKSALVHVNSSVGRGMAGTDMNALPPSFFQSVEILRDGASALYGSDAIAGVINLRLRVLSDWRFIHFGA</sequence>
<gene>
    <name evidence="3" type="ORF">DBW69_04785</name>
</gene>
<reference evidence="3 4" key="1">
    <citation type="journal article" date="2018" name="Microbiome">
        <title>Fine metagenomic profile of the Mediterranean stratified and mixed water columns revealed by assembly and recruitment.</title>
        <authorList>
            <person name="Haro-Moreno J.M."/>
            <person name="Lopez-Perez M."/>
            <person name="De La Torre J.R."/>
            <person name="Picazo A."/>
            <person name="Camacho A."/>
            <person name="Rodriguez-Valera F."/>
        </authorList>
    </citation>
    <scope>NUCLEOTIDE SEQUENCE [LARGE SCALE GENOMIC DNA]</scope>
    <source>
        <strain evidence="3">MED-G55</strain>
    </source>
</reference>
<accession>A0A368DYX1</accession>
<feature type="domain" description="TonB-dependent receptor plug" evidence="2">
    <location>
        <begin position="80"/>
        <end position="200"/>
    </location>
</feature>
<dbReference type="InterPro" id="IPR037066">
    <property type="entry name" value="Plug_dom_sf"/>
</dbReference>
<comment type="subcellular location">
    <subcellularLocation>
        <location evidence="1">Cell outer membrane</location>
        <topology evidence="1">Multi-pass membrane protein</topology>
    </subcellularLocation>
</comment>
<dbReference type="EMBL" id="QOQF01000016">
    <property type="protein sequence ID" value="RCL76834.1"/>
    <property type="molecule type" value="Genomic_DNA"/>
</dbReference>
<comment type="similarity">
    <text evidence="1">Belongs to the TonB-dependent receptor family.</text>
</comment>
<name>A0A368DYX1_9PROT</name>
<dbReference type="PANTHER" id="PTHR47234:SF3">
    <property type="entry name" value="SECRETIN_TONB SHORT N-TERMINAL DOMAIN-CONTAINING PROTEIN"/>
    <property type="match status" value="1"/>
</dbReference>
<evidence type="ECO:0000313" key="4">
    <source>
        <dbReference type="Proteomes" id="UP000252132"/>
    </source>
</evidence>
<proteinExistence type="inferred from homology"/>
<evidence type="ECO:0000313" key="3">
    <source>
        <dbReference type="EMBL" id="RCL76834.1"/>
    </source>
</evidence>
<keyword evidence="1" id="KW-1134">Transmembrane beta strand</keyword>
<protein>
    <recommendedName>
        <fullName evidence="2">TonB-dependent receptor plug domain-containing protein</fullName>
    </recommendedName>
</protein>
<dbReference type="AlphaFoldDB" id="A0A368DYX1"/>
<dbReference type="Proteomes" id="UP000252132">
    <property type="component" value="Unassembled WGS sequence"/>
</dbReference>
<dbReference type="Gene3D" id="2.170.130.10">
    <property type="entry name" value="TonB-dependent receptor, plug domain"/>
    <property type="match status" value="1"/>
</dbReference>
<dbReference type="Pfam" id="PF07715">
    <property type="entry name" value="Plug"/>
    <property type="match status" value="1"/>
</dbReference>
<keyword evidence="1" id="KW-0813">Transport</keyword>
<evidence type="ECO:0000256" key="1">
    <source>
        <dbReference type="PROSITE-ProRule" id="PRU01360"/>
    </source>
</evidence>
<dbReference type="InterPro" id="IPR039426">
    <property type="entry name" value="TonB-dep_rcpt-like"/>
</dbReference>
<keyword evidence="1" id="KW-0812">Transmembrane</keyword>
<dbReference type="PROSITE" id="PS52016">
    <property type="entry name" value="TONB_DEPENDENT_REC_3"/>
    <property type="match status" value="1"/>
</dbReference>
<organism evidence="3 4">
    <name type="scientific">PS1 clade bacterium</name>
    <dbReference type="NCBI Taxonomy" id="2175152"/>
    <lineage>
        <taxon>Bacteria</taxon>
        <taxon>Pseudomonadati</taxon>
        <taxon>Pseudomonadota</taxon>
        <taxon>Alphaproteobacteria</taxon>
        <taxon>PS1 clade</taxon>
    </lineage>
</organism>
<evidence type="ECO:0000259" key="2">
    <source>
        <dbReference type="Pfam" id="PF07715"/>
    </source>
</evidence>
<keyword evidence="1" id="KW-0998">Cell outer membrane</keyword>
<dbReference type="InterPro" id="IPR012910">
    <property type="entry name" value="Plug_dom"/>
</dbReference>
<dbReference type="GO" id="GO:0009279">
    <property type="term" value="C:cell outer membrane"/>
    <property type="evidence" value="ECO:0007669"/>
    <property type="project" value="UniProtKB-SubCell"/>
</dbReference>